<protein>
    <submittedName>
        <fullName evidence="2">Uncharacterized protein</fullName>
    </submittedName>
</protein>
<dbReference type="GeneID" id="20637540"/>
<feature type="region of interest" description="Disordered" evidence="1">
    <location>
        <begin position="52"/>
        <end position="106"/>
    </location>
</feature>
<feature type="compositionally biased region" description="Low complexity" evidence="1">
    <location>
        <begin position="67"/>
        <end position="78"/>
    </location>
</feature>
<organism evidence="2 3">
    <name type="scientific">Phytophthora sojae (strain P6497)</name>
    <name type="common">Soybean stem and root rot agent</name>
    <name type="synonym">Phytophthora megasperma f. sp. glycines</name>
    <dbReference type="NCBI Taxonomy" id="1094619"/>
    <lineage>
        <taxon>Eukaryota</taxon>
        <taxon>Sar</taxon>
        <taxon>Stramenopiles</taxon>
        <taxon>Oomycota</taxon>
        <taxon>Peronosporomycetes</taxon>
        <taxon>Peronosporales</taxon>
        <taxon>Peronosporaceae</taxon>
        <taxon>Phytophthora</taxon>
    </lineage>
</organism>
<keyword evidence="3" id="KW-1185">Reference proteome</keyword>
<dbReference type="InParanoid" id="G4Z585"/>
<evidence type="ECO:0000313" key="3">
    <source>
        <dbReference type="Proteomes" id="UP000002640"/>
    </source>
</evidence>
<dbReference type="EMBL" id="JH159153">
    <property type="protein sequence ID" value="EGZ20228.1"/>
    <property type="molecule type" value="Genomic_DNA"/>
</dbReference>
<name>G4Z585_PHYSP</name>
<accession>G4Z585</accession>
<dbReference type="AlphaFoldDB" id="G4Z585"/>
<sequence>MTVTVADATTIDTTVTAMAPMSTVATAGSTVAADTELTDVPASTAGTVTSRARVRGETTKPLSPVLTESAATTTPEAPVMTESAVAATQPQLAATSAARTRRRAVTTTDVMPASPNAKETPSMAPATKAKAQQQREATAMPGSGLSTTVKSSSVLGNKLRDTKLKTVTVPDASKRLVCGRQFNGDDGRRVERERDGGGVRDVDDGRGVVGRDDGVRGVVREGEALATTDGSMSTVTNGGETCVMNVMCGEKHSRHRS</sequence>
<proteinExistence type="predicted"/>
<evidence type="ECO:0000313" key="2">
    <source>
        <dbReference type="EMBL" id="EGZ20228.1"/>
    </source>
</evidence>
<evidence type="ECO:0000256" key="1">
    <source>
        <dbReference type="SAM" id="MobiDB-lite"/>
    </source>
</evidence>
<reference evidence="2 3" key="1">
    <citation type="journal article" date="2006" name="Science">
        <title>Phytophthora genome sequences uncover evolutionary origins and mechanisms of pathogenesis.</title>
        <authorList>
            <person name="Tyler B.M."/>
            <person name="Tripathy S."/>
            <person name="Zhang X."/>
            <person name="Dehal P."/>
            <person name="Jiang R.H."/>
            <person name="Aerts A."/>
            <person name="Arredondo F.D."/>
            <person name="Baxter L."/>
            <person name="Bensasson D."/>
            <person name="Beynon J.L."/>
            <person name="Chapman J."/>
            <person name="Damasceno C.M."/>
            <person name="Dorrance A.E."/>
            <person name="Dou D."/>
            <person name="Dickerman A.W."/>
            <person name="Dubchak I.L."/>
            <person name="Garbelotto M."/>
            <person name="Gijzen M."/>
            <person name="Gordon S.G."/>
            <person name="Govers F."/>
            <person name="Grunwald N.J."/>
            <person name="Huang W."/>
            <person name="Ivors K.L."/>
            <person name="Jones R.W."/>
            <person name="Kamoun S."/>
            <person name="Krampis K."/>
            <person name="Lamour K.H."/>
            <person name="Lee M.K."/>
            <person name="McDonald W.H."/>
            <person name="Medina M."/>
            <person name="Meijer H.J."/>
            <person name="Nordberg E.K."/>
            <person name="Maclean D.J."/>
            <person name="Ospina-Giraldo M.D."/>
            <person name="Morris P.F."/>
            <person name="Phuntumart V."/>
            <person name="Putnam N.H."/>
            <person name="Rash S."/>
            <person name="Rose J.K."/>
            <person name="Sakihama Y."/>
            <person name="Salamov A.A."/>
            <person name="Savidor A."/>
            <person name="Scheuring C.F."/>
            <person name="Smith B.M."/>
            <person name="Sobral B.W."/>
            <person name="Terry A."/>
            <person name="Torto-Alalibo T.A."/>
            <person name="Win J."/>
            <person name="Xu Z."/>
            <person name="Zhang H."/>
            <person name="Grigoriev I.V."/>
            <person name="Rokhsar D.S."/>
            <person name="Boore J.L."/>
        </authorList>
    </citation>
    <scope>NUCLEOTIDE SEQUENCE [LARGE SCALE GENOMIC DNA]</scope>
    <source>
        <strain evidence="2 3">P6497</strain>
    </source>
</reference>
<dbReference type="KEGG" id="psoj:PHYSODRAFT_245934"/>
<dbReference type="Proteomes" id="UP000002640">
    <property type="component" value="Unassembled WGS sequence"/>
</dbReference>
<gene>
    <name evidence="2" type="ORF">PHYSODRAFT_245934</name>
</gene>
<dbReference type="RefSeq" id="XP_009522945.1">
    <property type="nucleotide sequence ID" value="XM_009524650.1"/>
</dbReference>